<comment type="caution">
    <text evidence="2">The sequence shown here is derived from an EMBL/GenBank/DDBJ whole genome shotgun (WGS) entry which is preliminary data.</text>
</comment>
<name>A0AA88DM27_FICCA</name>
<evidence type="ECO:0000313" key="3">
    <source>
        <dbReference type="Proteomes" id="UP001187192"/>
    </source>
</evidence>
<keyword evidence="3" id="KW-1185">Reference proteome</keyword>
<sequence>MGRSAIWAEIVRLGLIVTSSDGGGDCGGGGDGGDGAHVMGHVTHSVRNLTDLDEKD</sequence>
<proteinExistence type="predicted"/>
<keyword evidence="1" id="KW-0732">Signal</keyword>
<organism evidence="2 3">
    <name type="scientific">Ficus carica</name>
    <name type="common">Common fig</name>
    <dbReference type="NCBI Taxonomy" id="3494"/>
    <lineage>
        <taxon>Eukaryota</taxon>
        <taxon>Viridiplantae</taxon>
        <taxon>Streptophyta</taxon>
        <taxon>Embryophyta</taxon>
        <taxon>Tracheophyta</taxon>
        <taxon>Spermatophyta</taxon>
        <taxon>Magnoliopsida</taxon>
        <taxon>eudicotyledons</taxon>
        <taxon>Gunneridae</taxon>
        <taxon>Pentapetalae</taxon>
        <taxon>rosids</taxon>
        <taxon>fabids</taxon>
        <taxon>Rosales</taxon>
        <taxon>Moraceae</taxon>
        <taxon>Ficeae</taxon>
        <taxon>Ficus</taxon>
    </lineage>
</organism>
<feature type="signal peptide" evidence="1">
    <location>
        <begin position="1"/>
        <end position="22"/>
    </location>
</feature>
<accession>A0AA88DM27</accession>
<feature type="chain" id="PRO_5041673818" evidence="1">
    <location>
        <begin position="23"/>
        <end position="56"/>
    </location>
</feature>
<protein>
    <submittedName>
        <fullName evidence="2">Uncharacterized protein</fullName>
    </submittedName>
</protein>
<evidence type="ECO:0000256" key="1">
    <source>
        <dbReference type="SAM" id="SignalP"/>
    </source>
</evidence>
<dbReference type="AlphaFoldDB" id="A0AA88DM27"/>
<dbReference type="EMBL" id="BTGU01000072">
    <property type="protein sequence ID" value="GMN57780.1"/>
    <property type="molecule type" value="Genomic_DNA"/>
</dbReference>
<dbReference type="Proteomes" id="UP001187192">
    <property type="component" value="Unassembled WGS sequence"/>
</dbReference>
<gene>
    <name evidence="2" type="ORF">TIFTF001_026887</name>
</gene>
<reference evidence="2" key="1">
    <citation type="submission" date="2023-07" db="EMBL/GenBank/DDBJ databases">
        <title>draft genome sequence of fig (Ficus carica).</title>
        <authorList>
            <person name="Takahashi T."/>
            <person name="Nishimura K."/>
        </authorList>
    </citation>
    <scope>NUCLEOTIDE SEQUENCE</scope>
</reference>
<evidence type="ECO:0000313" key="2">
    <source>
        <dbReference type="EMBL" id="GMN57780.1"/>
    </source>
</evidence>